<evidence type="ECO:0000313" key="1">
    <source>
        <dbReference type="EMBL" id="MCT4701251.1"/>
    </source>
</evidence>
<dbReference type="RefSeq" id="WP_271122185.1">
    <property type="nucleotide sequence ID" value="NZ_JALHAN010000060.1"/>
</dbReference>
<organism evidence="1 2">
    <name type="scientific">Dryocola boscaweniae</name>
    <dbReference type="NCBI Taxonomy" id="2925397"/>
    <lineage>
        <taxon>Bacteria</taxon>
        <taxon>Pseudomonadati</taxon>
        <taxon>Pseudomonadota</taxon>
        <taxon>Gammaproteobacteria</taxon>
        <taxon>Enterobacterales</taxon>
        <taxon>Enterobacteriaceae</taxon>
        <taxon>Dryocola</taxon>
    </lineage>
</organism>
<gene>
    <name evidence="1" type="ORF">MUA00_05450</name>
</gene>
<comment type="caution">
    <text evidence="1">The sequence shown here is derived from an EMBL/GenBank/DDBJ whole genome shotgun (WGS) entry which is preliminary data.</text>
</comment>
<dbReference type="AlphaFoldDB" id="A0A9X2W618"/>
<dbReference type="EMBL" id="JALHAP010000073">
    <property type="protein sequence ID" value="MCT4701251.1"/>
    <property type="molecule type" value="Genomic_DNA"/>
</dbReference>
<keyword evidence="2" id="KW-1185">Reference proteome</keyword>
<evidence type="ECO:0000313" key="2">
    <source>
        <dbReference type="Proteomes" id="UP001150641"/>
    </source>
</evidence>
<proteinExistence type="predicted"/>
<accession>A0A9X2W618</accession>
<name>A0A9X2W618_9ENTR</name>
<sequence length="86" mass="9785">MVRRVHPNKEIEAALSYAECQGWQIKSGGSHCWGKMYCPWHDKACRCGEFCISCIWNAPRNAVNHAKQIRRVVDGCCQNTAKPGRH</sequence>
<dbReference type="Proteomes" id="UP001150641">
    <property type="component" value="Unassembled WGS sequence"/>
</dbReference>
<reference evidence="1" key="1">
    <citation type="submission" date="2022-03" db="EMBL/GenBank/DDBJ databases">
        <title>Proposal of a novel genus Dryocolo and two novel species.</title>
        <authorList>
            <person name="Maddock D.W."/>
            <person name="Brady C.L."/>
            <person name="Denman S."/>
            <person name="Arnold D."/>
        </authorList>
    </citation>
    <scope>NUCLEOTIDE SEQUENCE</scope>
    <source>
        <strain evidence="1">H6W4</strain>
    </source>
</reference>
<protein>
    <submittedName>
        <fullName evidence="1">Uncharacterized protein</fullName>
    </submittedName>
</protein>